<organism evidence="3 4">
    <name type="scientific">Didymosphaeria variabile</name>
    <dbReference type="NCBI Taxonomy" id="1932322"/>
    <lineage>
        <taxon>Eukaryota</taxon>
        <taxon>Fungi</taxon>
        <taxon>Dikarya</taxon>
        <taxon>Ascomycota</taxon>
        <taxon>Pezizomycotina</taxon>
        <taxon>Dothideomycetes</taxon>
        <taxon>Pleosporomycetidae</taxon>
        <taxon>Pleosporales</taxon>
        <taxon>Massarineae</taxon>
        <taxon>Didymosphaeriaceae</taxon>
        <taxon>Didymosphaeria</taxon>
    </lineage>
</organism>
<comment type="caution">
    <text evidence="3">The sequence shown here is derived from an EMBL/GenBank/DDBJ whole genome shotgun (WGS) entry which is preliminary data.</text>
</comment>
<gene>
    <name evidence="3" type="ORF">N0V89_008048</name>
</gene>
<accession>A0A9W9C8H5</accession>
<dbReference type="InterPro" id="IPR000210">
    <property type="entry name" value="BTB/POZ_dom"/>
</dbReference>
<reference evidence="3" key="1">
    <citation type="submission" date="2022-10" db="EMBL/GenBank/DDBJ databases">
        <title>Tapping the CABI collections for fungal endophytes: first genome assemblies for Collariella, Neodidymelliopsis, Ascochyta clinopodiicola, Didymella pomorum, Didymosphaeria variabile, Neocosmospora piperis and Neocucurbitaria cava.</title>
        <authorList>
            <person name="Hill R."/>
        </authorList>
    </citation>
    <scope>NUCLEOTIDE SEQUENCE</scope>
    <source>
        <strain evidence="3">IMI 356815</strain>
    </source>
</reference>
<dbReference type="EMBL" id="JAPEUX010000006">
    <property type="protein sequence ID" value="KAJ4349433.1"/>
    <property type="molecule type" value="Genomic_DNA"/>
</dbReference>
<feature type="region of interest" description="Disordered" evidence="1">
    <location>
        <begin position="399"/>
        <end position="429"/>
    </location>
</feature>
<evidence type="ECO:0000313" key="3">
    <source>
        <dbReference type="EMBL" id="KAJ4349433.1"/>
    </source>
</evidence>
<dbReference type="SUPFAM" id="SSF54695">
    <property type="entry name" value="POZ domain"/>
    <property type="match status" value="1"/>
</dbReference>
<dbReference type="OrthoDB" id="3794120at2759"/>
<dbReference type="RefSeq" id="XP_056068363.1">
    <property type="nucleotide sequence ID" value="XM_056216807.1"/>
</dbReference>
<evidence type="ECO:0000256" key="1">
    <source>
        <dbReference type="SAM" id="MobiDB-lite"/>
    </source>
</evidence>
<feature type="domain" description="BTB" evidence="2">
    <location>
        <begin position="227"/>
        <end position="287"/>
    </location>
</feature>
<protein>
    <recommendedName>
        <fullName evidence="2">BTB domain-containing protein</fullName>
    </recommendedName>
</protein>
<evidence type="ECO:0000259" key="2">
    <source>
        <dbReference type="Pfam" id="PF00651"/>
    </source>
</evidence>
<dbReference type="Gene3D" id="3.30.710.10">
    <property type="entry name" value="Potassium Channel Kv1.1, Chain A"/>
    <property type="match status" value="1"/>
</dbReference>
<dbReference type="Proteomes" id="UP001140513">
    <property type="component" value="Unassembled WGS sequence"/>
</dbReference>
<dbReference type="GeneID" id="80911578"/>
<feature type="compositionally biased region" description="Polar residues" evidence="1">
    <location>
        <begin position="406"/>
        <end position="420"/>
    </location>
</feature>
<name>A0A9W9C8H5_9PLEO</name>
<keyword evidence="4" id="KW-1185">Reference proteome</keyword>
<dbReference type="AlphaFoldDB" id="A0A9W9C8H5"/>
<proteinExistence type="predicted"/>
<sequence>MPPCISSSQDSNIDDGLKLEGAEAQSHQQTVSSGAGHSAVNESPKQCISLDVISRTVIAVECGKGLSAQYMIPLSLLCAQSQKQLDVFQQAEDLHDSYVKVKAIKKQAKSVFSLLEIHNIVHTDKSREKAMAIILECLHRFPIAKYQVGIAQRITEATDVVFQKNEIFIVSPGKKFDRSKVPKNDVHGRLKILKDEAVYTVLERIHFCLCKLKTLEEKKAPANAVQAAAQRRLILPNEHPSTVEALVNWLYKDGLSFTDINNLCEIHALADKLGIEGLAAECTGLLSTATSRILLRAKSEGITLRGLLSECARNQARGQDTDKENSTLSSFSVIGEIFKITLQKPAPPAVLQDLVAEAIAVSEDDQLFHELLPVINLDMRGKVAMAMIRNAKAKAAAVANREHSHSQVSSGASRNASVKSEVSYDKDQE</sequence>
<dbReference type="InterPro" id="IPR011333">
    <property type="entry name" value="SKP1/BTB/POZ_sf"/>
</dbReference>
<evidence type="ECO:0000313" key="4">
    <source>
        <dbReference type="Proteomes" id="UP001140513"/>
    </source>
</evidence>
<dbReference type="Pfam" id="PF00651">
    <property type="entry name" value="BTB"/>
    <property type="match status" value="1"/>
</dbReference>